<keyword evidence="3" id="KW-1185">Reference proteome</keyword>
<dbReference type="RefSeq" id="WP_341627849.1">
    <property type="nucleotide sequence ID" value="NZ_JBAKBA010000017.1"/>
</dbReference>
<dbReference type="NCBIfam" id="NF038050">
    <property type="entry name" value="NrtS"/>
    <property type="match status" value="1"/>
</dbReference>
<evidence type="ECO:0000256" key="1">
    <source>
        <dbReference type="SAM" id="Phobius"/>
    </source>
</evidence>
<feature type="transmembrane region" description="Helical" evidence="1">
    <location>
        <begin position="50"/>
        <end position="70"/>
    </location>
</feature>
<name>A0ABU9HBN0_9GAMM</name>
<accession>A0ABU9HBN0</accession>
<keyword evidence="1" id="KW-1133">Transmembrane helix</keyword>
<feature type="transmembrane region" description="Helical" evidence="1">
    <location>
        <begin position="21"/>
        <end position="44"/>
    </location>
</feature>
<comment type="caution">
    <text evidence="2">The sequence shown here is derived from an EMBL/GenBank/DDBJ whole genome shotgun (WGS) entry which is preliminary data.</text>
</comment>
<organism evidence="2 3">
    <name type="scientific">Psychromonas arctica</name>
    <dbReference type="NCBI Taxonomy" id="168275"/>
    <lineage>
        <taxon>Bacteria</taxon>
        <taxon>Pseudomonadati</taxon>
        <taxon>Pseudomonadota</taxon>
        <taxon>Gammaproteobacteria</taxon>
        <taxon>Alteromonadales</taxon>
        <taxon>Psychromonadaceae</taxon>
        <taxon>Psychromonas</taxon>
    </lineage>
</organism>
<dbReference type="EMBL" id="JBAKBA010000017">
    <property type="protein sequence ID" value="MEL0659281.1"/>
    <property type="molecule type" value="Genomic_DNA"/>
</dbReference>
<keyword evidence="1" id="KW-0472">Membrane</keyword>
<keyword evidence="1" id="KW-0812">Transmembrane</keyword>
<proteinExistence type="predicted"/>
<dbReference type="InterPro" id="IPR047700">
    <property type="entry name" value="NrtS-like"/>
</dbReference>
<evidence type="ECO:0000313" key="2">
    <source>
        <dbReference type="EMBL" id="MEL0659281.1"/>
    </source>
</evidence>
<reference evidence="2 3" key="1">
    <citation type="submission" date="2024-02" db="EMBL/GenBank/DDBJ databases">
        <title>Bacteria isolated from the canopy kelp, Nereocystis luetkeana.</title>
        <authorList>
            <person name="Pfister C.A."/>
            <person name="Younker I.T."/>
            <person name="Light S.H."/>
        </authorList>
    </citation>
    <scope>NUCLEOTIDE SEQUENCE [LARGE SCALE GENOMIC DNA]</scope>
    <source>
        <strain evidence="2 3">TI.2.07</strain>
    </source>
</reference>
<dbReference type="Proteomes" id="UP001366060">
    <property type="component" value="Unassembled WGS sequence"/>
</dbReference>
<sequence>MTKQSPKFLDLALTSKVVKPALKVALFVGTLLALINHGSAILLMDLDISRFFQIVLTYFVPYGVSTYSAVKAIQSIEKAK</sequence>
<evidence type="ECO:0000313" key="3">
    <source>
        <dbReference type="Proteomes" id="UP001366060"/>
    </source>
</evidence>
<gene>
    <name evidence="2" type="primary">nrtS</name>
    <name evidence="2" type="ORF">V6255_09020</name>
</gene>
<protein>
    <submittedName>
        <fullName evidence="2">Nitrate/nitrite transporter NrtS</fullName>
    </submittedName>
</protein>